<dbReference type="Pfam" id="PF01734">
    <property type="entry name" value="Patatin"/>
    <property type="match status" value="1"/>
</dbReference>
<dbReference type="Proteomes" id="UP000184048">
    <property type="component" value="Unassembled WGS sequence"/>
</dbReference>
<dbReference type="InterPro" id="IPR050301">
    <property type="entry name" value="NTE"/>
</dbReference>
<dbReference type="SUPFAM" id="SSF52151">
    <property type="entry name" value="FabD/lysophospholipase-like"/>
    <property type="match status" value="1"/>
</dbReference>
<accession>A0A1M4SQP9</accession>
<protein>
    <submittedName>
        <fullName evidence="6">NTE family protein</fullName>
    </submittedName>
</protein>
<name>A0A1M4SQP9_9BACT</name>
<dbReference type="RefSeq" id="WP_072833362.1">
    <property type="nucleotide sequence ID" value="NZ_FQUU01000001.1"/>
</dbReference>
<evidence type="ECO:0000256" key="2">
    <source>
        <dbReference type="ARBA" id="ARBA00022963"/>
    </source>
</evidence>
<dbReference type="PROSITE" id="PS51635">
    <property type="entry name" value="PNPLA"/>
    <property type="match status" value="1"/>
</dbReference>
<dbReference type="Gene3D" id="3.40.1090.10">
    <property type="entry name" value="Cytosolic phospholipase A2 catalytic domain"/>
    <property type="match status" value="2"/>
</dbReference>
<evidence type="ECO:0000256" key="3">
    <source>
        <dbReference type="ARBA" id="ARBA00023098"/>
    </source>
</evidence>
<proteinExistence type="predicted"/>
<dbReference type="AlphaFoldDB" id="A0A1M4SQP9"/>
<feature type="active site" description="Nucleophile" evidence="4">
    <location>
        <position position="39"/>
    </location>
</feature>
<feature type="short sequence motif" description="DGA/G" evidence="4">
    <location>
        <begin position="153"/>
        <end position="155"/>
    </location>
</feature>
<dbReference type="PANTHER" id="PTHR14226">
    <property type="entry name" value="NEUROPATHY TARGET ESTERASE/SWISS CHEESE D.MELANOGASTER"/>
    <property type="match status" value="1"/>
</dbReference>
<feature type="short sequence motif" description="GXSXG" evidence="4">
    <location>
        <begin position="37"/>
        <end position="41"/>
    </location>
</feature>
<dbReference type="InterPro" id="IPR002641">
    <property type="entry name" value="PNPLA_dom"/>
</dbReference>
<evidence type="ECO:0000256" key="1">
    <source>
        <dbReference type="ARBA" id="ARBA00022801"/>
    </source>
</evidence>
<dbReference type="EMBL" id="FQUU01000001">
    <property type="protein sequence ID" value="SHE34526.1"/>
    <property type="molecule type" value="Genomic_DNA"/>
</dbReference>
<dbReference type="STRING" id="1121884.SAMN02745131_00198"/>
<comment type="caution">
    <text evidence="4">Lacks conserved residue(s) required for the propagation of feature annotation.</text>
</comment>
<keyword evidence="1 4" id="KW-0378">Hydrolase</keyword>
<evidence type="ECO:0000313" key="7">
    <source>
        <dbReference type="Proteomes" id="UP000184048"/>
    </source>
</evidence>
<evidence type="ECO:0000256" key="4">
    <source>
        <dbReference type="PROSITE-ProRule" id="PRU01161"/>
    </source>
</evidence>
<dbReference type="GO" id="GO:0016787">
    <property type="term" value="F:hydrolase activity"/>
    <property type="evidence" value="ECO:0007669"/>
    <property type="project" value="UniProtKB-UniRule"/>
</dbReference>
<dbReference type="InterPro" id="IPR016035">
    <property type="entry name" value="Acyl_Trfase/lysoPLipase"/>
</dbReference>
<feature type="domain" description="PNPLA" evidence="5">
    <location>
        <begin position="6"/>
        <end position="166"/>
    </location>
</feature>
<dbReference type="GO" id="GO:0016042">
    <property type="term" value="P:lipid catabolic process"/>
    <property type="evidence" value="ECO:0007669"/>
    <property type="project" value="UniProtKB-UniRule"/>
</dbReference>
<feature type="active site" description="Proton acceptor" evidence="4">
    <location>
        <position position="153"/>
    </location>
</feature>
<reference evidence="6 7" key="1">
    <citation type="submission" date="2016-11" db="EMBL/GenBank/DDBJ databases">
        <authorList>
            <person name="Jaros S."/>
            <person name="Januszkiewicz K."/>
            <person name="Wedrychowicz H."/>
        </authorList>
    </citation>
    <scope>NUCLEOTIDE SEQUENCE [LARGE SCALE GENOMIC DNA]</scope>
    <source>
        <strain evidence="6 7">DSM 18119</strain>
    </source>
</reference>
<gene>
    <name evidence="6" type="ORF">SAMN02745131_00198</name>
</gene>
<dbReference type="OrthoDB" id="9770965at2"/>
<dbReference type="PANTHER" id="PTHR14226:SF76">
    <property type="entry name" value="NTE FAMILY PROTEIN RSSA"/>
    <property type="match status" value="1"/>
</dbReference>
<evidence type="ECO:0000313" key="6">
    <source>
        <dbReference type="EMBL" id="SHE34526.1"/>
    </source>
</evidence>
<sequence>MKKVHLVLGSGGARGMAHIGVIDVLEETGHEIISITGCSMGAVVGGMYAAGYHAAYKEWMLRLTKTLLFKILDFTLTRQGFLKGERLFNLLKKVTGQQQIEDLHIPFVAVATDMVQNKEVYYRSGDMYKALRASIAIPGVFTPVLENGQFLVDGGVLNPLPLNLVQKNKDEFIIAVNVNGASSPTMTTLEVKQEVTALWKWLNPLMQKENKPKDLLPISEYSLRELLLSSYNMTQDRLASYLLKTYPPDILIEIPRNSCSTFEFYKARYMIDLGRNACTRALEHNQQPDGKPEVD</sequence>
<evidence type="ECO:0000259" key="5">
    <source>
        <dbReference type="PROSITE" id="PS51635"/>
    </source>
</evidence>
<organism evidence="6 7">
    <name type="scientific">Flavisolibacter ginsengisoli DSM 18119</name>
    <dbReference type="NCBI Taxonomy" id="1121884"/>
    <lineage>
        <taxon>Bacteria</taxon>
        <taxon>Pseudomonadati</taxon>
        <taxon>Bacteroidota</taxon>
        <taxon>Chitinophagia</taxon>
        <taxon>Chitinophagales</taxon>
        <taxon>Chitinophagaceae</taxon>
        <taxon>Flavisolibacter</taxon>
    </lineage>
</organism>
<keyword evidence="3 4" id="KW-0443">Lipid metabolism</keyword>
<keyword evidence="7" id="KW-1185">Reference proteome</keyword>
<keyword evidence="2 4" id="KW-0442">Lipid degradation</keyword>